<evidence type="ECO:0000259" key="1">
    <source>
        <dbReference type="PROSITE" id="PS50076"/>
    </source>
</evidence>
<dbReference type="InterPro" id="IPR036869">
    <property type="entry name" value="J_dom_sf"/>
</dbReference>
<dbReference type="AlphaFoldDB" id="A0A1E7EW14"/>
<dbReference type="CDD" id="cd06257">
    <property type="entry name" value="DnaJ"/>
    <property type="match status" value="1"/>
</dbReference>
<dbReference type="PANTHER" id="PTHR43908">
    <property type="entry name" value="AT29763P-RELATED"/>
    <property type="match status" value="1"/>
</dbReference>
<name>A0A1E7EW14_9STRA</name>
<evidence type="ECO:0000313" key="3">
    <source>
        <dbReference type="Proteomes" id="UP000095751"/>
    </source>
</evidence>
<dbReference type="SUPFAM" id="SSF46565">
    <property type="entry name" value="Chaperone J-domain"/>
    <property type="match status" value="1"/>
</dbReference>
<feature type="domain" description="J" evidence="1">
    <location>
        <begin position="1"/>
        <end position="64"/>
    </location>
</feature>
<keyword evidence="3" id="KW-1185">Reference proteome</keyword>
<dbReference type="GO" id="GO:0005789">
    <property type="term" value="C:endoplasmic reticulum membrane"/>
    <property type="evidence" value="ECO:0007669"/>
    <property type="project" value="TreeGrafter"/>
</dbReference>
<dbReference type="KEGG" id="fcy:FRACYDRAFT_155596"/>
<dbReference type="GO" id="GO:0071218">
    <property type="term" value="P:cellular response to misfolded protein"/>
    <property type="evidence" value="ECO:0007669"/>
    <property type="project" value="TreeGrafter"/>
</dbReference>
<dbReference type="InterPro" id="IPR001623">
    <property type="entry name" value="DnaJ_domain"/>
</dbReference>
<dbReference type="SMART" id="SM00271">
    <property type="entry name" value="DnaJ"/>
    <property type="match status" value="1"/>
</dbReference>
<dbReference type="EMBL" id="KV784373">
    <property type="protein sequence ID" value="OEU10220.1"/>
    <property type="molecule type" value="Genomic_DNA"/>
</dbReference>
<dbReference type="OrthoDB" id="10250354at2759"/>
<dbReference type="Gene3D" id="1.10.287.110">
    <property type="entry name" value="DnaJ domain"/>
    <property type="match status" value="1"/>
</dbReference>
<accession>A0A1E7EW14</accession>
<protein>
    <submittedName>
        <fullName evidence="2">J-domain DnaJ subfamily B Member 12-like protein</fullName>
    </submittedName>
</protein>
<organism evidence="2 3">
    <name type="scientific">Fragilariopsis cylindrus CCMP1102</name>
    <dbReference type="NCBI Taxonomy" id="635003"/>
    <lineage>
        <taxon>Eukaryota</taxon>
        <taxon>Sar</taxon>
        <taxon>Stramenopiles</taxon>
        <taxon>Ochrophyta</taxon>
        <taxon>Bacillariophyta</taxon>
        <taxon>Bacillariophyceae</taxon>
        <taxon>Bacillariophycidae</taxon>
        <taxon>Bacillariales</taxon>
        <taxon>Bacillariaceae</taxon>
        <taxon>Fragilariopsis</taxon>
    </lineage>
</organism>
<dbReference type="PANTHER" id="PTHR43908:SF3">
    <property type="entry name" value="AT29763P-RELATED"/>
    <property type="match status" value="1"/>
</dbReference>
<proteinExistence type="predicted"/>
<dbReference type="Pfam" id="PF00226">
    <property type="entry name" value="DnaJ"/>
    <property type="match status" value="1"/>
</dbReference>
<gene>
    <name evidence="2" type="ORF">FRACYDRAFT_155596</name>
</gene>
<dbReference type="InterPro" id="IPR051100">
    <property type="entry name" value="DnaJ_subfamily_B/C"/>
</dbReference>
<dbReference type="InParanoid" id="A0A1E7EW14"/>
<feature type="non-terminal residue" evidence="2">
    <location>
        <position position="1"/>
    </location>
</feature>
<evidence type="ECO:0000313" key="2">
    <source>
        <dbReference type="EMBL" id="OEU10220.1"/>
    </source>
</evidence>
<sequence>HYRVLGIAASANESEIKKAYRKLAIKVHPDKNPAPKSDDAFKAVGLAYGTLSDSQKRTIYDRYG</sequence>
<dbReference type="PRINTS" id="PR00625">
    <property type="entry name" value="JDOMAIN"/>
</dbReference>
<dbReference type="Proteomes" id="UP000095751">
    <property type="component" value="Unassembled WGS sequence"/>
</dbReference>
<dbReference type="PROSITE" id="PS50076">
    <property type="entry name" value="DNAJ_2"/>
    <property type="match status" value="1"/>
</dbReference>
<dbReference type="GO" id="GO:0030544">
    <property type="term" value="F:Hsp70 protein binding"/>
    <property type="evidence" value="ECO:0007669"/>
    <property type="project" value="TreeGrafter"/>
</dbReference>
<feature type="non-terminal residue" evidence="2">
    <location>
        <position position="64"/>
    </location>
</feature>
<reference evidence="2 3" key="1">
    <citation type="submission" date="2016-09" db="EMBL/GenBank/DDBJ databases">
        <title>Extensive genetic diversity and differential bi-allelic expression allows diatom success in the polar Southern Ocean.</title>
        <authorList>
            <consortium name="DOE Joint Genome Institute"/>
            <person name="Mock T."/>
            <person name="Otillar R.P."/>
            <person name="Strauss J."/>
            <person name="Dupont C."/>
            <person name="Frickenhaus S."/>
            <person name="Maumus F."/>
            <person name="Mcmullan M."/>
            <person name="Sanges R."/>
            <person name="Schmutz J."/>
            <person name="Toseland A."/>
            <person name="Valas R."/>
            <person name="Veluchamy A."/>
            <person name="Ward B.J."/>
            <person name="Allen A."/>
            <person name="Barry K."/>
            <person name="Falciatore A."/>
            <person name="Ferrante M."/>
            <person name="Fortunato A.E."/>
            <person name="Gloeckner G."/>
            <person name="Gruber A."/>
            <person name="Hipkin R."/>
            <person name="Janech M."/>
            <person name="Kroth P."/>
            <person name="Leese F."/>
            <person name="Lindquist E."/>
            <person name="Lyon B.R."/>
            <person name="Martin J."/>
            <person name="Mayer C."/>
            <person name="Parker M."/>
            <person name="Quesneville H."/>
            <person name="Raymond J."/>
            <person name="Uhlig C."/>
            <person name="Valentin K.U."/>
            <person name="Worden A.Z."/>
            <person name="Armbrust E.V."/>
            <person name="Bowler C."/>
            <person name="Green B."/>
            <person name="Moulton V."/>
            <person name="Van Oosterhout C."/>
            <person name="Grigoriev I."/>
        </authorList>
    </citation>
    <scope>NUCLEOTIDE SEQUENCE [LARGE SCALE GENOMIC DNA]</scope>
    <source>
        <strain evidence="2 3">CCMP1102</strain>
    </source>
</reference>